<sequence>MFVESTDINAINRSICSSLLSRVESPKYLEALSEYVAKNEYNSWIEAHEIFIQMKLCSDDEIQLIVNDLVQLYDLVQLDE</sequence>
<evidence type="ECO:0000313" key="1">
    <source>
        <dbReference type="EMBL" id="CAD7660180.1"/>
    </source>
</evidence>
<protein>
    <submittedName>
        <fullName evidence="1">Uncharacterized protein</fullName>
    </submittedName>
</protein>
<dbReference type="AlphaFoldDB" id="A0A7R9MH94"/>
<name>A0A7R9MH94_9ACAR</name>
<dbReference type="EMBL" id="OC934325">
    <property type="protein sequence ID" value="CAD7660180.1"/>
    <property type="molecule type" value="Genomic_DNA"/>
</dbReference>
<accession>A0A7R9MH94</accession>
<dbReference type="EMBL" id="CAJPVJ010019500">
    <property type="protein sequence ID" value="CAG2177318.1"/>
    <property type="molecule type" value="Genomic_DNA"/>
</dbReference>
<organism evidence="1">
    <name type="scientific">Oppiella nova</name>
    <dbReference type="NCBI Taxonomy" id="334625"/>
    <lineage>
        <taxon>Eukaryota</taxon>
        <taxon>Metazoa</taxon>
        <taxon>Ecdysozoa</taxon>
        <taxon>Arthropoda</taxon>
        <taxon>Chelicerata</taxon>
        <taxon>Arachnida</taxon>
        <taxon>Acari</taxon>
        <taxon>Acariformes</taxon>
        <taxon>Sarcoptiformes</taxon>
        <taxon>Oribatida</taxon>
        <taxon>Brachypylina</taxon>
        <taxon>Oppioidea</taxon>
        <taxon>Oppiidae</taxon>
        <taxon>Oppiella</taxon>
    </lineage>
</organism>
<proteinExistence type="predicted"/>
<keyword evidence="2" id="KW-1185">Reference proteome</keyword>
<gene>
    <name evidence="1" type="ORF">ONB1V03_LOCUS16750</name>
</gene>
<dbReference type="Proteomes" id="UP000728032">
    <property type="component" value="Unassembled WGS sequence"/>
</dbReference>
<reference evidence="1" key="1">
    <citation type="submission" date="2020-11" db="EMBL/GenBank/DDBJ databases">
        <authorList>
            <person name="Tran Van P."/>
        </authorList>
    </citation>
    <scope>NUCLEOTIDE SEQUENCE</scope>
</reference>
<evidence type="ECO:0000313" key="2">
    <source>
        <dbReference type="Proteomes" id="UP000728032"/>
    </source>
</evidence>